<keyword evidence="4" id="KW-1185">Reference proteome</keyword>
<organism evidence="3 4">
    <name type="scientific">Pendulispora albinea</name>
    <dbReference type="NCBI Taxonomy" id="2741071"/>
    <lineage>
        <taxon>Bacteria</taxon>
        <taxon>Pseudomonadati</taxon>
        <taxon>Myxococcota</taxon>
        <taxon>Myxococcia</taxon>
        <taxon>Myxococcales</taxon>
        <taxon>Sorangiineae</taxon>
        <taxon>Pendulisporaceae</taxon>
        <taxon>Pendulispora</taxon>
    </lineage>
</organism>
<dbReference type="Proteomes" id="UP001370348">
    <property type="component" value="Chromosome"/>
</dbReference>
<evidence type="ECO:0000313" key="4">
    <source>
        <dbReference type="Proteomes" id="UP001370348"/>
    </source>
</evidence>
<gene>
    <name evidence="3" type="ORF">LZC94_26380</name>
</gene>
<dbReference type="InterPro" id="IPR033880">
    <property type="entry name" value="SPFH_YdjI"/>
</dbReference>
<evidence type="ECO:0000259" key="1">
    <source>
        <dbReference type="Pfam" id="PF12773"/>
    </source>
</evidence>
<feature type="domain" description="SPFH" evidence="2">
    <location>
        <begin position="38"/>
        <end position="228"/>
    </location>
</feature>
<dbReference type="Pfam" id="PF12773">
    <property type="entry name" value="DZR"/>
    <property type="match status" value="1"/>
</dbReference>
<feature type="domain" description="DZANK-type" evidence="1">
    <location>
        <begin position="361"/>
        <end position="406"/>
    </location>
</feature>
<dbReference type="RefSeq" id="WP_394821003.1">
    <property type="nucleotide sequence ID" value="NZ_CP089984.1"/>
</dbReference>
<name>A0ABZ2LQE2_9BACT</name>
<protein>
    <submittedName>
        <fullName evidence="3">SPFH domain-containing protein</fullName>
    </submittedName>
</protein>
<proteinExistence type="predicted"/>
<dbReference type="Pfam" id="PF13421">
    <property type="entry name" value="Band_7_1"/>
    <property type="match status" value="1"/>
</dbReference>
<dbReference type="EMBL" id="CP089984">
    <property type="protein sequence ID" value="WXB11385.1"/>
    <property type="molecule type" value="Genomic_DNA"/>
</dbReference>
<reference evidence="3 4" key="1">
    <citation type="submission" date="2021-12" db="EMBL/GenBank/DDBJ databases">
        <title>Discovery of the Pendulisporaceae a myxobacterial family with distinct sporulation behavior and unique specialized metabolism.</title>
        <authorList>
            <person name="Garcia R."/>
            <person name="Popoff A."/>
            <person name="Bader C.D."/>
            <person name="Loehr J."/>
            <person name="Walesch S."/>
            <person name="Walt C."/>
            <person name="Boldt J."/>
            <person name="Bunk B."/>
            <person name="Haeckl F.J.F.P.J."/>
            <person name="Gunesch A.P."/>
            <person name="Birkelbach J."/>
            <person name="Nuebel U."/>
            <person name="Pietschmann T."/>
            <person name="Bach T."/>
            <person name="Mueller R."/>
        </authorList>
    </citation>
    <scope>NUCLEOTIDE SEQUENCE [LARGE SCALE GENOMIC DNA]</scope>
    <source>
        <strain evidence="3 4">MSr11954</strain>
    </source>
</reference>
<sequence length="416" mass="44090">MGVFDFVKNGVREMMIARPDNQKHLLCFKHPDQNFPMYSQLTVDSDEVAVFFKDGRVVGVLPPGRHTLQTQNIPFLNNIVNHFTGGQVFIAELYFVRMTPKRNIPYGDKLGDMVDPLTSEVVGPRVYGEFSLQVVDPVRFVIGYHGQSGYGDRDNDDWIKKLFMIGVRTVLGEVCEVEGKSLLQVVSITEKLVQAIMARAPNLAEMGVRIVGMGPPNINFNDEDRARLVRAQAEVAAVDREVKMKQKLVAAAKAEADARQFGLDQKFNQDARYVQNLAGNWQNYAAGQAIIGAGQGMAEHGVGGGLAGLGAEVAIGASVGGAMAGAFQNQPQFGVGGAPQAGQAGPAGGGGASVQGALLTCSKCGARQPVGKFCSECGTSLAAKKICAGCSQELVPPTVKFCANCGTSTAAPANPA</sequence>
<evidence type="ECO:0000313" key="3">
    <source>
        <dbReference type="EMBL" id="WXB11385.1"/>
    </source>
</evidence>
<dbReference type="InterPro" id="IPR025874">
    <property type="entry name" value="DZR"/>
</dbReference>
<accession>A0ABZ2LQE2</accession>
<evidence type="ECO:0000259" key="2">
    <source>
        <dbReference type="Pfam" id="PF13421"/>
    </source>
</evidence>
<dbReference type="CDD" id="cd03408">
    <property type="entry name" value="SPFH_like_u1"/>
    <property type="match status" value="1"/>
</dbReference>